<dbReference type="Proteomes" id="UP000316988">
    <property type="component" value="Unassembled WGS sequence"/>
</dbReference>
<protein>
    <recommendedName>
        <fullName evidence="3">Peptide chain release factor 2</fullName>
    </recommendedName>
</protein>
<evidence type="ECO:0000313" key="2">
    <source>
        <dbReference type="Proteomes" id="UP000316988"/>
    </source>
</evidence>
<dbReference type="Pfam" id="PF18844">
    <property type="entry name" value="baeRF_family2"/>
    <property type="match status" value="1"/>
</dbReference>
<evidence type="ECO:0000313" key="1">
    <source>
        <dbReference type="EMBL" id="TSD62855.1"/>
    </source>
</evidence>
<dbReference type="AlphaFoldDB" id="A0A554S933"/>
<keyword evidence="2" id="KW-1185">Reference proteome</keyword>
<dbReference type="RefSeq" id="WP_143913509.1">
    <property type="nucleotide sequence ID" value="NZ_VLNT01000007.1"/>
</dbReference>
<dbReference type="InterPro" id="IPR042226">
    <property type="entry name" value="eFR1_2_sf"/>
</dbReference>
<dbReference type="EMBL" id="VLNT01000007">
    <property type="protein sequence ID" value="TSD62855.1"/>
    <property type="molecule type" value="Genomic_DNA"/>
</dbReference>
<comment type="caution">
    <text evidence="1">The sequence shown here is derived from an EMBL/GenBank/DDBJ whole genome shotgun (WGS) entry which is preliminary data.</text>
</comment>
<gene>
    <name evidence="1" type="ORF">FNM00_10845</name>
</gene>
<accession>A0A554S933</accession>
<sequence>MRLDTVKPVFEHDGPFVTVYTEVGRDSEDAVSQLEARWTTISHELESAELSSDLIAEIGRRVQENTHLPGDVGRTVLATSDEIVFDDVQPGHTHWPEVADVAPLPQLAGWIAAGDAARSFLLVVADRVGADLSIHRAVPGPADEEASVEGEDFYITKVAEGDWAQKQYQRTAENNWVHNARLVADEARSLARRHGTRVTLVAGETRARAEVLRALREEDEATVAPLIEIESGGRAAGSSETALWNEIREAMTHLEGEDDAEVGAQLDEALGRGEGAATGLNDVADALAQSRVDRLVLDLAELEGRTIATDRLDGVPLPAGARAETELPADRALVAAAALTGASVTLLSSAMSHGGVAALLRWA</sequence>
<organism evidence="1 2">
    <name type="scientific">Aeromicrobium piscarium</name>
    <dbReference type="NCBI Taxonomy" id="2590901"/>
    <lineage>
        <taxon>Bacteria</taxon>
        <taxon>Bacillati</taxon>
        <taxon>Actinomycetota</taxon>
        <taxon>Actinomycetes</taxon>
        <taxon>Propionibacteriales</taxon>
        <taxon>Nocardioidaceae</taxon>
        <taxon>Aeromicrobium</taxon>
    </lineage>
</organism>
<proteinExistence type="predicted"/>
<dbReference type="OrthoDB" id="5179393at2"/>
<dbReference type="InterPro" id="IPR040701">
    <property type="entry name" value="Bact_RF_family2"/>
</dbReference>
<name>A0A554S933_9ACTN</name>
<dbReference type="Gene3D" id="3.30.420.60">
    <property type="entry name" value="eRF1 domain 2"/>
    <property type="match status" value="1"/>
</dbReference>
<reference evidence="1 2" key="1">
    <citation type="submission" date="2019-07" db="EMBL/GenBank/DDBJ databases">
        <authorList>
            <person name="Zhao L.H."/>
        </authorList>
    </citation>
    <scope>NUCLEOTIDE SEQUENCE [LARGE SCALE GENOMIC DNA]</scope>
    <source>
        <strain evidence="1 2">Co35</strain>
    </source>
</reference>
<evidence type="ECO:0008006" key="3">
    <source>
        <dbReference type="Google" id="ProtNLM"/>
    </source>
</evidence>